<organism evidence="1">
    <name type="scientific">viral metagenome</name>
    <dbReference type="NCBI Taxonomy" id="1070528"/>
    <lineage>
        <taxon>unclassified sequences</taxon>
        <taxon>metagenomes</taxon>
        <taxon>organismal metagenomes</taxon>
    </lineage>
</organism>
<accession>A0A6C0ERS4</accession>
<reference evidence="1" key="1">
    <citation type="journal article" date="2020" name="Nature">
        <title>Giant virus diversity and host interactions through global metagenomics.</title>
        <authorList>
            <person name="Schulz F."/>
            <person name="Roux S."/>
            <person name="Paez-Espino D."/>
            <person name="Jungbluth S."/>
            <person name="Walsh D.A."/>
            <person name="Denef V.J."/>
            <person name="McMahon K.D."/>
            <person name="Konstantinidis K.T."/>
            <person name="Eloe-Fadrosh E.A."/>
            <person name="Kyrpides N.C."/>
            <person name="Woyke T."/>
        </authorList>
    </citation>
    <scope>NUCLEOTIDE SEQUENCE</scope>
    <source>
        <strain evidence="1">GVMAG-M-3300009155-2</strain>
    </source>
</reference>
<dbReference type="AlphaFoldDB" id="A0A6C0ERS4"/>
<protein>
    <submittedName>
        <fullName evidence="1">Uncharacterized protein</fullName>
    </submittedName>
</protein>
<name>A0A6C0ERS4_9ZZZZ</name>
<evidence type="ECO:0000313" key="1">
    <source>
        <dbReference type="EMBL" id="QHT31233.1"/>
    </source>
</evidence>
<dbReference type="EMBL" id="MN738916">
    <property type="protein sequence ID" value="QHT31233.1"/>
    <property type="molecule type" value="Genomic_DNA"/>
</dbReference>
<proteinExistence type="predicted"/>
<sequence length="69" mass="8611">MDFIYKLPHELIIHIYEFNPEHREKMKWVLKDIEYTQYCEVCDKKIIKRIWCWRGCDMICCSSECLDNY</sequence>